<keyword evidence="2" id="KW-1185">Reference proteome</keyword>
<dbReference type="PROSITE" id="PS51257">
    <property type="entry name" value="PROKAR_LIPOPROTEIN"/>
    <property type="match status" value="1"/>
</dbReference>
<dbReference type="PANTHER" id="PTHR41339:SF1">
    <property type="entry name" value="SECRETED PROTEIN"/>
    <property type="match status" value="1"/>
</dbReference>
<accession>A0ABU9L6F9</accession>
<sequence>MEKLLFSSLIMVSMAITSISCDDETGTGGASCFNGIKDGTETGVDCGGPDCGPCATCDDGIKNGQETGIDCGGPDCVPCTGLITKSGQITADETWTSNNIYILAGKVVVEDGITLTIEPGTIIKGQKGTGSLSSALIVARGGKIMAEGTSESPIIFTSIDDNIQVGQKAGTNLNESNNGLWGGVLILGYAKGSFKGDVTEVQIEGIPAGDTFGLYGGDDDDDNSGVFKYVSIRHGGALIGEGNEINGLTLGAVGRNTVIDNVEVVANFDDGVEFFGGTVNASNLIVWAQGDDGLDIDQAYAGTVTNSLVVLGEISDHAFEIDGPEGAYQAQFTISNTTIIGNGVTPGGEYADYRSKALGATNNIYAYGFKESSDVELDNNGVSQNFLDGKLTFSGWEVVGFDNSIFAEKVAKDQDGNETESKIILNPDFTERAAAWTTEVMQGSQTVGADLSQFNWTYAKAKGAF</sequence>
<organism evidence="1 2">
    <name type="scientific">Lutimonas vermicola</name>
    <dbReference type="NCBI Taxonomy" id="414288"/>
    <lineage>
        <taxon>Bacteria</taxon>
        <taxon>Pseudomonadati</taxon>
        <taxon>Bacteroidota</taxon>
        <taxon>Flavobacteriia</taxon>
        <taxon>Flavobacteriales</taxon>
        <taxon>Flavobacteriaceae</taxon>
        <taxon>Lutimonas</taxon>
    </lineage>
</organism>
<dbReference type="PANTHER" id="PTHR41339">
    <property type="entry name" value="LIPL48"/>
    <property type="match status" value="1"/>
</dbReference>
<dbReference type="RefSeq" id="WP_342161029.1">
    <property type="nucleotide sequence ID" value="NZ_JBCDNA010000003.1"/>
</dbReference>
<proteinExistence type="predicted"/>
<protein>
    <submittedName>
        <fullName evidence="1">Uncharacterized protein</fullName>
    </submittedName>
</protein>
<dbReference type="SUPFAM" id="SSF51126">
    <property type="entry name" value="Pectin lyase-like"/>
    <property type="match status" value="1"/>
</dbReference>
<evidence type="ECO:0000313" key="2">
    <source>
        <dbReference type="Proteomes" id="UP001474120"/>
    </source>
</evidence>
<name>A0ABU9L6F9_9FLAO</name>
<dbReference type="EMBL" id="JBCDNA010000003">
    <property type="protein sequence ID" value="MEL4456865.1"/>
    <property type="molecule type" value="Genomic_DNA"/>
</dbReference>
<comment type="caution">
    <text evidence="1">The sequence shown here is derived from an EMBL/GenBank/DDBJ whole genome shotgun (WGS) entry which is preliminary data.</text>
</comment>
<reference evidence="1 2" key="1">
    <citation type="submission" date="2024-04" db="EMBL/GenBank/DDBJ databases">
        <title>whole genome sequencing of Lutimonas vermicola strain IMCC1616.</title>
        <authorList>
            <person name="Bae S.S."/>
        </authorList>
    </citation>
    <scope>NUCLEOTIDE SEQUENCE [LARGE SCALE GENOMIC DNA]</scope>
    <source>
        <strain evidence="1 2">IMCC1616</strain>
    </source>
</reference>
<dbReference type="InterPro" id="IPR011050">
    <property type="entry name" value="Pectin_lyase_fold/virulence"/>
</dbReference>
<evidence type="ECO:0000313" key="1">
    <source>
        <dbReference type="EMBL" id="MEL4456865.1"/>
    </source>
</evidence>
<gene>
    <name evidence="1" type="ORF">AABB81_13225</name>
</gene>
<dbReference type="Proteomes" id="UP001474120">
    <property type="component" value="Unassembled WGS sequence"/>
</dbReference>